<proteinExistence type="inferred from homology"/>
<dbReference type="InterPro" id="IPR036425">
    <property type="entry name" value="MoaB/Mog-like_dom_sf"/>
</dbReference>
<dbReference type="Pfam" id="PF18146">
    <property type="entry name" value="CinA_KH"/>
    <property type="match status" value="1"/>
</dbReference>
<dbReference type="PANTHER" id="PTHR13939:SF0">
    <property type="entry name" value="NMN AMIDOHYDROLASE-LIKE PROTEIN YFAY"/>
    <property type="match status" value="1"/>
</dbReference>
<evidence type="ECO:0000259" key="2">
    <source>
        <dbReference type="SMART" id="SM00852"/>
    </source>
</evidence>
<feature type="domain" description="MoaB/Mog" evidence="2">
    <location>
        <begin position="4"/>
        <end position="170"/>
    </location>
</feature>
<comment type="similarity">
    <text evidence="1">Belongs to the CinA family.</text>
</comment>
<dbReference type="SMART" id="SM00852">
    <property type="entry name" value="MoCF_biosynth"/>
    <property type="match status" value="1"/>
</dbReference>
<dbReference type="HAMAP" id="MF_00226_B">
    <property type="entry name" value="CinA_B"/>
    <property type="match status" value="1"/>
</dbReference>
<dbReference type="InterPro" id="IPR036653">
    <property type="entry name" value="CinA-like_C"/>
</dbReference>
<protein>
    <recommendedName>
        <fullName evidence="1">CinA-like protein</fullName>
    </recommendedName>
</protein>
<dbReference type="SUPFAM" id="SSF53218">
    <property type="entry name" value="Molybdenum cofactor biosynthesis proteins"/>
    <property type="match status" value="1"/>
</dbReference>
<dbReference type="InterPro" id="IPR050101">
    <property type="entry name" value="CinA"/>
</dbReference>
<dbReference type="Gene3D" id="3.90.950.20">
    <property type="entry name" value="CinA-like"/>
    <property type="match status" value="1"/>
</dbReference>
<sequence length="422" mass="46942">MEGAILAIGNELVSGRVPNVTSFWAAERLSRYGYRVREIVTVGDEKEEIVFYLRHLLSKAHFLLISGGLGPTEDDLTNEAAAEALGLPLELNPEILARIRETEKRQGLPAHPLREKMAYLPRGARPLSGDLSVAGYLLREKDRLLFFLPGVPEQFQRLLIDRVLPVLLETFPPRETLCTRTLRFFDLREAEINQVVKETVPQELEVGFYPVFPEVQVVLTARGREDRKVRELLEKAVRALKERFPEHLFGEDEEELPLVLGRMLRARGATLSVAESCTGGLMASLITRIPGSSDYFVGGAVTYANRAKVEVLGVPERFIRLFGAVSREVACAMAEGARRRFGADFALSATGIAGPAGGTPEKPVGTVWIGLSTPGETVARKFHFPGTRHEIQTLSAYTALDWLRRYLLTGNLYPAYRFAKTP</sequence>
<dbReference type="SUPFAM" id="SSF142433">
    <property type="entry name" value="CinA-like"/>
    <property type="match status" value="1"/>
</dbReference>
<dbReference type="PIRSF" id="PIRSF006728">
    <property type="entry name" value="CinA"/>
    <property type="match status" value="1"/>
</dbReference>
<gene>
    <name evidence="3" type="ORF">ENJ40_09190</name>
</gene>
<dbReference type="AlphaFoldDB" id="A0A7C3CZI5"/>
<name>A0A7C3CZI5_9BACT</name>
<dbReference type="NCBIfam" id="TIGR00199">
    <property type="entry name" value="PncC_domain"/>
    <property type="match status" value="1"/>
</dbReference>
<dbReference type="InterPro" id="IPR008136">
    <property type="entry name" value="CinA_C"/>
</dbReference>
<dbReference type="Gene3D" id="3.40.980.10">
    <property type="entry name" value="MoaB/Mog-like domain"/>
    <property type="match status" value="1"/>
</dbReference>
<comment type="caution">
    <text evidence="3">The sequence shown here is derived from an EMBL/GenBank/DDBJ whole genome shotgun (WGS) entry which is preliminary data.</text>
</comment>
<evidence type="ECO:0000256" key="1">
    <source>
        <dbReference type="HAMAP-Rule" id="MF_00226"/>
    </source>
</evidence>
<dbReference type="Proteomes" id="UP000886043">
    <property type="component" value="Unassembled WGS sequence"/>
</dbReference>
<dbReference type="PANTHER" id="PTHR13939">
    <property type="entry name" value="NICOTINAMIDE-NUCLEOTIDE AMIDOHYDROLASE PNCC"/>
    <property type="match status" value="1"/>
</dbReference>
<organism evidence="3">
    <name type="scientific">Thermosulfurimonas dismutans</name>
    <dbReference type="NCBI Taxonomy" id="999894"/>
    <lineage>
        <taxon>Bacteria</taxon>
        <taxon>Pseudomonadati</taxon>
        <taxon>Thermodesulfobacteriota</taxon>
        <taxon>Thermodesulfobacteria</taxon>
        <taxon>Thermodesulfobacteriales</taxon>
        <taxon>Thermodesulfobacteriaceae</taxon>
        <taxon>Thermosulfurimonas</taxon>
    </lineage>
</organism>
<dbReference type="InterPro" id="IPR041424">
    <property type="entry name" value="CinA_KH"/>
</dbReference>
<reference evidence="3" key="1">
    <citation type="journal article" date="2020" name="mSystems">
        <title>Genome- and Community-Level Interaction Insights into Carbon Utilization and Element Cycling Functions of Hydrothermarchaeota in Hydrothermal Sediment.</title>
        <authorList>
            <person name="Zhou Z."/>
            <person name="Liu Y."/>
            <person name="Xu W."/>
            <person name="Pan J."/>
            <person name="Luo Z.H."/>
            <person name="Li M."/>
        </authorList>
    </citation>
    <scope>NUCLEOTIDE SEQUENCE [LARGE SCALE GENOMIC DNA]</scope>
    <source>
        <strain evidence="3">HyVt-483</strain>
    </source>
</reference>
<evidence type="ECO:0000313" key="3">
    <source>
        <dbReference type="EMBL" id="HFC98608.1"/>
    </source>
</evidence>
<dbReference type="Gene3D" id="3.30.70.2860">
    <property type="match status" value="1"/>
</dbReference>
<dbReference type="Pfam" id="PF02464">
    <property type="entry name" value="CinA"/>
    <property type="match status" value="1"/>
</dbReference>
<dbReference type="NCBIfam" id="TIGR00200">
    <property type="entry name" value="cinA_nterm"/>
    <property type="match status" value="1"/>
</dbReference>
<dbReference type="EMBL" id="DRMH01000126">
    <property type="protein sequence ID" value="HFC98608.1"/>
    <property type="molecule type" value="Genomic_DNA"/>
</dbReference>
<dbReference type="CDD" id="cd00885">
    <property type="entry name" value="cinA"/>
    <property type="match status" value="1"/>
</dbReference>
<accession>A0A7C3CZI5</accession>
<dbReference type="InterPro" id="IPR008135">
    <property type="entry name" value="Competence-induced_CinA"/>
</dbReference>
<dbReference type="InterPro" id="IPR001453">
    <property type="entry name" value="MoaB/Mog_dom"/>
</dbReference>
<dbReference type="Pfam" id="PF00994">
    <property type="entry name" value="MoCF_biosynth"/>
    <property type="match status" value="1"/>
</dbReference>